<dbReference type="InterPro" id="IPR011066">
    <property type="entry name" value="MscS_channel_C_sf"/>
</dbReference>
<dbReference type="InterPro" id="IPR052702">
    <property type="entry name" value="MscS-like_channel"/>
</dbReference>
<dbReference type="InterPro" id="IPR023408">
    <property type="entry name" value="MscS_beta-dom_sf"/>
</dbReference>
<keyword evidence="6 8" id="KW-0472">Membrane</keyword>
<dbReference type="RefSeq" id="WP_341672091.1">
    <property type="nucleotide sequence ID" value="NZ_JBBYHV010000001.1"/>
</dbReference>
<accession>A0ABU9IAX5</accession>
<keyword evidence="13" id="KW-1185">Reference proteome</keyword>
<evidence type="ECO:0000256" key="3">
    <source>
        <dbReference type="ARBA" id="ARBA00022475"/>
    </source>
</evidence>
<keyword evidence="5 8" id="KW-1133">Transmembrane helix</keyword>
<dbReference type="InterPro" id="IPR049278">
    <property type="entry name" value="MS_channel_C"/>
</dbReference>
<feature type="region of interest" description="Disordered" evidence="7">
    <location>
        <begin position="1"/>
        <end position="47"/>
    </location>
</feature>
<feature type="domain" description="Mechanosensitive ion channel MscS" evidence="9">
    <location>
        <begin position="217"/>
        <end position="287"/>
    </location>
</feature>
<feature type="transmembrane region" description="Helical" evidence="8">
    <location>
        <begin position="175"/>
        <end position="194"/>
    </location>
</feature>
<comment type="caution">
    <text evidence="12">The sequence shown here is derived from an EMBL/GenBank/DDBJ whole genome shotgun (WGS) entry which is preliminary data.</text>
</comment>
<dbReference type="Pfam" id="PF21088">
    <property type="entry name" value="MS_channel_1st"/>
    <property type="match status" value="1"/>
</dbReference>
<keyword evidence="4 8" id="KW-0812">Transmembrane</keyword>
<organism evidence="12 13">
    <name type="scientific">Aurantiacibacter gilvus</name>
    <dbReference type="NCBI Taxonomy" id="3139141"/>
    <lineage>
        <taxon>Bacteria</taxon>
        <taxon>Pseudomonadati</taxon>
        <taxon>Pseudomonadota</taxon>
        <taxon>Alphaproteobacteria</taxon>
        <taxon>Sphingomonadales</taxon>
        <taxon>Erythrobacteraceae</taxon>
        <taxon>Aurantiacibacter</taxon>
    </lineage>
</organism>
<evidence type="ECO:0000313" key="12">
    <source>
        <dbReference type="EMBL" id="MEL1249556.1"/>
    </source>
</evidence>
<evidence type="ECO:0000256" key="2">
    <source>
        <dbReference type="ARBA" id="ARBA00008017"/>
    </source>
</evidence>
<name>A0ABU9IAX5_9SPHN</name>
<evidence type="ECO:0000313" key="13">
    <source>
        <dbReference type="Proteomes" id="UP001497045"/>
    </source>
</evidence>
<evidence type="ECO:0000259" key="9">
    <source>
        <dbReference type="Pfam" id="PF00924"/>
    </source>
</evidence>
<keyword evidence="3" id="KW-1003">Cell membrane</keyword>
<proteinExistence type="inferred from homology"/>
<dbReference type="InterPro" id="IPR011014">
    <property type="entry name" value="MscS_channel_TM-2"/>
</dbReference>
<dbReference type="PANTHER" id="PTHR30347:SF1">
    <property type="entry name" value="MECHANOSENSITIVE CHANNEL MSCK"/>
    <property type="match status" value="1"/>
</dbReference>
<dbReference type="Gene3D" id="3.30.70.100">
    <property type="match status" value="1"/>
</dbReference>
<evidence type="ECO:0000256" key="8">
    <source>
        <dbReference type="SAM" id="Phobius"/>
    </source>
</evidence>
<protein>
    <submittedName>
        <fullName evidence="12">Mechanosensitive ion channel domain-containing protein</fullName>
    </submittedName>
</protein>
<dbReference type="InterPro" id="IPR049142">
    <property type="entry name" value="MS_channel_1st"/>
</dbReference>
<gene>
    <name evidence="12" type="ORF">AAEO60_02605</name>
</gene>
<feature type="domain" description="Mechanosensitive ion channel MscS C-terminal" evidence="10">
    <location>
        <begin position="296"/>
        <end position="379"/>
    </location>
</feature>
<dbReference type="InterPro" id="IPR010920">
    <property type="entry name" value="LSM_dom_sf"/>
</dbReference>
<evidence type="ECO:0000259" key="11">
    <source>
        <dbReference type="Pfam" id="PF21088"/>
    </source>
</evidence>
<dbReference type="Proteomes" id="UP001497045">
    <property type="component" value="Unassembled WGS sequence"/>
</dbReference>
<feature type="transmembrane region" description="Helical" evidence="8">
    <location>
        <begin position="133"/>
        <end position="154"/>
    </location>
</feature>
<reference evidence="12 13" key="1">
    <citation type="submission" date="2024-04" db="EMBL/GenBank/DDBJ databases">
        <title>Aurantiacibacter sp. DGU6 16S ribosomal RNA gene Genome sequencing and assembly.</title>
        <authorList>
            <person name="Park S."/>
        </authorList>
    </citation>
    <scope>NUCLEOTIDE SEQUENCE [LARGE SCALE GENOMIC DNA]</scope>
    <source>
        <strain evidence="12 13">DGU6</strain>
    </source>
</reference>
<feature type="domain" description="Mechanosensitive ion channel transmembrane helices 2/3" evidence="11">
    <location>
        <begin position="174"/>
        <end position="215"/>
    </location>
</feature>
<evidence type="ECO:0000259" key="10">
    <source>
        <dbReference type="Pfam" id="PF21082"/>
    </source>
</evidence>
<evidence type="ECO:0000256" key="1">
    <source>
        <dbReference type="ARBA" id="ARBA00004651"/>
    </source>
</evidence>
<dbReference type="SUPFAM" id="SSF82861">
    <property type="entry name" value="Mechanosensitive channel protein MscS (YggB), transmembrane region"/>
    <property type="match status" value="1"/>
</dbReference>
<sequence length="412" mass="44693">MIPSAPTPSPSATETAEPNPDAVPLLDPATREPLLNPETGEQLMGVPAPDPVPMLDPVTGEPMIDPETGEPLMAIPQAPATSGADESAATAISTADDFRDAVVERSETFGDVIRTFDSWALGIGSMRVSLWDAVVVISVILLVIAFTMITTRLFRLALRRATKLDGSQRLLAEKISTIVIWAAAFLIGIDVLGIDLTALAVFSGAFGLAIGFGLQKTFGNLIAGIILLMDKSIKPGDVISVADQAGNESFGQIRKIGIRAISVVTRDQTEYLIPNENLMVNQVVNWSYSSKDVRVRAPVGVSYGSDLTLVEELLYKAVEETPRILAFPKPRVNIMGFGDSSVDLEVRFWIQDPEEGMSNIRSDVYKRIWHLFAENGVEIPFPQRDINLRNNDQFGQLVAAISQRMGNDSTKS</sequence>
<comment type="similarity">
    <text evidence="2">Belongs to the MscS (TC 1.A.23) family.</text>
</comment>
<evidence type="ECO:0000256" key="6">
    <source>
        <dbReference type="ARBA" id="ARBA00023136"/>
    </source>
</evidence>
<dbReference type="Gene3D" id="2.30.30.60">
    <property type="match status" value="1"/>
</dbReference>
<dbReference type="SUPFAM" id="SSF82689">
    <property type="entry name" value="Mechanosensitive channel protein MscS (YggB), C-terminal domain"/>
    <property type="match status" value="1"/>
</dbReference>
<dbReference type="SUPFAM" id="SSF50182">
    <property type="entry name" value="Sm-like ribonucleoproteins"/>
    <property type="match status" value="1"/>
</dbReference>
<evidence type="ECO:0000256" key="5">
    <source>
        <dbReference type="ARBA" id="ARBA00022989"/>
    </source>
</evidence>
<dbReference type="InterPro" id="IPR006685">
    <property type="entry name" value="MscS_channel_2nd"/>
</dbReference>
<dbReference type="Pfam" id="PF21082">
    <property type="entry name" value="MS_channel_3rd"/>
    <property type="match status" value="1"/>
</dbReference>
<comment type="subcellular location">
    <subcellularLocation>
        <location evidence="1">Cell membrane</location>
        <topology evidence="1">Multi-pass membrane protein</topology>
    </subcellularLocation>
</comment>
<dbReference type="EMBL" id="JBBYHV010000001">
    <property type="protein sequence ID" value="MEL1249556.1"/>
    <property type="molecule type" value="Genomic_DNA"/>
</dbReference>
<evidence type="ECO:0000256" key="4">
    <source>
        <dbReference type="ARBA" id="ARBA00022692"/>
    </source>
</evidence>
<dbReference type="Pfam" id="PF00924">
    <property type="entry name" value="MS_channel_2nd"/>
    <property type="match status" value="1"/>
</dbReference>
<evidence type="ECO:0000256" key="7">
    <source>
        <dbReference type="SAM" id="MobiDB-lite"/>
    </source>
</evidence>
<dbReference type="Gene3D" id="1.10.287.1260">
    <property type="match status" value="1"/>
</dbReference>
<dbReference type="PANTHER" id="PTHR30347">
    <property type="entry name" value="POTASSIUM CHANNEL RELATED"/>
    <property type="match status" value="1"/>
</dbReference>